<evidence type="ECO:0000259" key="7">
    <source>
        <dbReference type="PROSITE" id="PS50850"/>
    </source>
</evidence>
<feature type="transmembrane region" description="Helical" evidence="6">
    <location>
        <begin position="240"/>
        <end position="259"/>
    </location>
</feature>
<dbReference type="PANTHER" id="PTHR23501">
    <property type="entry name" value="MAJOR FACILITATOR SUPERFAMILY"/>
    <property type="match status" value="1"/>
</dbReference>
<name>A0A8E2JDX6_9PEZI</name>
<evidence type="ECO:0000256" key="6">
    <source>
        <dbReference type="SAM" id="Phobius"/>
    </source>
</evidence>
<dbReference type="InterPro" id="IPR011701">
    <property type="entry name" value="MFS"/>
</dbReference>
<dbReference type="Pfam" id="PF07690">
    <property type="entry name" value="MFS_1"/>
    <property type="match status" value="1"/>
</dbReference>
<sequence>MATLLGPISTSFSAFSSLSWIATTFLIGQSAAQPLTPHLTILFGRRNGLTCVSLIFLLGTLICGLSNSLWMLLAGRTIQGFGGGGLDSIVSFIEADLVPLRNRGITEGLSGIVFGVCLSLGGPFGGGINDAIGWRWAFLIQVPMVLICTVATFFLVNIPRPQSHTSPWRRIDYIGMVTILAAVVLIQLGLNSGSTSTWRSATVYAPLPTGAACLAAFTYWELRFASEPLLPLHLFKIRNVFFSSLYNFCWACSYFSIQFYVPLYLQIQGLSTTSTGLRFVPQACCAAAALLATGMLVKATGKYWWLNVGAQVFNMLGAGLLVTLNPYSASWKPFLFLALSGTGFGISWITVLMGTLAAISSNQQAEVQGMAYVVRGVGTTLGLTASTSVFQSVLKTRLEVAFAGTAGGERMVEFLRADFTALQPLEPGARLLAQEAFEKALSAVFYLCMAEFVVGAVCSFCMEEIKIGDEPESGEEETRETE</sequence>
<dbReference type="Proteomes" id="UP000250266">
    <property type="component" value="Unassembled WGS sequence"/>
</dbReference>
<feature type="domain" description="Major facilitator superfamily (MFS) profile" evidence="7">
    <location>
        <begin position="1"/>
        <end position="467"/>
    </location>
</feature>
<keyword evidence="9" id="KW-1185">Reference proteome</keyword>
<feature type="transmembrane region" description="Helical" evidence="6">
    <location>
        <begin position="52"/>
        <end position="73"/>
    </location>
</feature>
<organism evidence="8 9">
    <name type="scientific">Lepidopterella palustris CBS 459.81</name>
    <dbReference type="NCBI Taxonomy" id="1314670"/>
    <lineage>
        <taxon>Eukaryota</taxon>
        <taxon>Fungi</taxon>
        <taxon>Dikarya</taxon>
        <taxon>Ascomycota</taxon>
        <taxon>Pezizomycotina</taxon>
        <taxon>Dothideomycetes</taxon>
        <taxon>Pleosporomycetidae</taxon>
        <taxon>Mytilinidiales</taxon>
        <taxon>Argynnaceae</taxon>
        <taxon>Lepidopterella</taxon>
    </lineage>
</organism>
<dbReference type="OrthoDB" id="3437016at2759"/>
<feature type="transmembrane region" description="Helical" evidence="6">
    <location>
        <begin position="334"/>
        <end position="359"/>
    </location>
</feature>
<evidence type="ECO:0000256" key="5">
    <source>
        <dbReference type="ARBA" id="ARBA00023136"/>
    </source>
</evidence>
<dbReference type="GO" id="GO:0015174">
    <property type="term" value="F:basic amino acid transmembrane transporter activity"/>
    <property type="evidence" value="ECO:0007669"/>
    <property type="project" value="TreeGrafter"/>
</dbReference>
<evidence type="ECO:0000256" key="3">
    <source>
        <dbReference type="ARBA" id="ARBA00022692"/>
    </source>
</evidence>
<comment type="subcellular location">
    <subcellularLocation>
        <location evidence="1">Endomembrane system</location>
        <topology evidence="1">Multi-pass membrane protein</topology>
    </subcellularLocation>
</comment>
<feature type="transmembrane region" description="Helical" evidence="6">
    <location>
        <begin position="304"/>
        <end position="322"/>
    </location>
</feature>
<evidence type="ECO:0000256" key="1">
    <source>
        <dbReference type="ARBA" id="ARBA00004127"/>
    </source>
</evidence>
<feature type="transmembrane region" description="Helical" evidence="6">
    <location>
        <begin position="12"/>
        <end position="32"/>
    </location>
</feature>
<keyword evidence="3 6" id="KW-0812">Transmembrane</keyword>
<dbReference type="GO" id="GO:0012505">
    <property type="term" value="C:endomembrane system"/>
    <property type="evidence" value="ECO:0007669"/>
    <property type="project" value="UniProtKB-SubCell"/>
</dbReference>
<evidence type="ECO:0000256" key="4">
    <source>
        <dbReference type="ARBA" id="ARBA00022989"/>
    </source>
</evidence>
<feature type="transmembrane region" description="Helical" evidence="6">
    <location>
        <begin position="134"/>
        <end position="158"/>
    </location>
</feature>
<keyword evidence="5 6" id="KW-0472">Membrane</keyword>
<dbReference type="PROSITE" id="PS50850">
    <property type="entry name" value="MFS"/>
    <property type="match status" value="1"/>
</dbReference>
<dbReference type="SUPFAM" id="SSF103473">
    <property type="entry name" value="MFS general substrate transporter"/>
    <property type="match status" value="1"/>
</dbReference>
<evidence type="ECO:0000313" key="9">
    <source>
        <dbReference type="Proteomes" id="UP000250266"/>
    </source>
</evidence>
<proteinExistence type="predicted"/>
<feature type="transmembrane region" description="Helical" evidence="6">
    <location>
        <begin position="202"/>
        <end position="220"/>
    </location>
</feature>
<protein>
    <submittedName>
        <fullName evidence="8">MFS general substrate transporter</fullName>
    </submittedName>
</protein>
<accession>A0A8E2JDX6</accession>
<dbReference type="InterPro" id="IPR020846">
    <property type="entry name" value="MFS_dom"/>
</dbReference>
<keyword evidence="2" id="KW-0813">Transport</keyword>
<evidence type="ECO:0000256" key="2">
    <source>
        <dbReference type="ARBA" id="ARBA00022448"/>
    </source>
</evidence>
<dbReference type="PANTHER" id="PTHR23501:SF191">
    <property type="entry name" value="VACUOLAR BASIC AMINO ACID TRANSPORTER 4"/>
    <property type="match status" value="1"/>
</dbReference>
<dbReference type="Gene3D" id="1.20.1250.20">
    <property type="entry name" value="MFS general substrate transporter like domains"/>
    <property type="match status" value="1"/>
</dbReference>
<evidence type="ECO:0000313" key="8">
    <source>
        <dbReference type="EMBL" id="OCK78974.1"/>
    </source>
</evidence>
<reference evidence="8 9" key="1">
    <citation type="journal article" date="2016" name="Nat. Commun.">
        <title>Ectomycorrhizal ecology is imprinted in the genome of the dominant symbiotic fungus Cenococcum geophilum.</title>
        <authorList>
            <consortium name="DOE Joint Genome Institute"/>
            <person name="Peter M."/>
            <person name="Kohler A."/>
            <person name="Ohm R.A."/>
            <person name="Kuo A."/>
            <person name="Krutzmann J."/>
            <person name="Morin E."/>
            <person name="Arend M."/>
            <person name="Barry K.W."/>
            <person name="Binder M."/>
            <person name="Choi C."/>
            <person name="Clum A."/>
            <person name="Copeland A."/>
            <person name="Grisel N."/>
            <person name="Haridas S."/>
            <person name="Kipfer T."/>
            <person name="LaButti K."/>
            <person name="Lindquist E."/>
            <person name="Lipzen A."/>
            <person name="Maire R."/>
            <person name="Meier B."/>
            <person name="Mihaltcheva S."/>
            <person name="Molinier V."/>
            <person name="Murat C."/>
            <person name="Poggeler S."/>
            <person name="Quandt C.A."/>
            <person name="Sperisen C."/>
            <person name="Tritt A."/>
            <person name="Tisserant E."/>
            <person name="Crous P.W."/>
            <person name="Henrissat B."/>
            <person name="Nehls U."/>
            <person name="Egli S."/>
            <person name="Spatafora J.W."/>
            <person name="Grigoriev I.V."/>
            <person name="Martin F.M."/>
        </authorList>
    </citation>
    <scope>NUCLEOTIDE SEQUENCE [LARGE SCALE GENOMIC DNA]</scope>
    <source>
        <strain evidence="8 9">CBS 459.81</strain>
    </source>
</reference>
<dbReference type="AlphaFoldDB" id="A0A8E2JDX6"/>
<keyword evidence="4 6" id="KW-1133">Transmembrane helix</keyword>
<dbReference type="EMBL" id="KV745030">
    <property type="protein sequence ID" value="OCK78974.1"/>
    <property type="molecule type" value="Genomic_DNA"/>
</dbReference>
<dbReference type="InterPro" id="IPR036259">
    <property type="entry name" value="MFS_trans_sf"/>
</dbReference>
<feature type="transmembrane region" description="Helical" evidence="6">
    <location>
        <begin position="279"/>
        <end position="297"/>
    </location>
</feature>
<dbReference type="GO" id="GO:0000329">
    <property type="term" value="C:fungal-type vacuole membrane"/>
    <property type="evidence" value="ECO:0007669"/>
    <property type="project" value="TreeGrafter"/>
</dbReference>
<feature type="transmembrane region" description="Helical" evidence="6">
    <location>
        <begin position="170"/>
        <end position="190"/>
    </location>
</feature>
<dbReference type="Gene3D" id="1.20.1720.10">
    <property type="entry name" value="Multidrug resistance protein D"/>
    <property type="match status" value="1"/>
</dbReference>
<gene>
    <name evidence="8" type="ORF">K432DRAFT_383478</name>
</gene>